<gene>
    <name evidence="1" type="ORF">PTD2_15367</name>
</gene>
<evidence type="ECO:0000313" key="1">
    <source>
        <dbReference type="EMBL" id="EAR27431.1"/>
    </source>
</evidence>
<organism evidence="1 2">
    <name type="scientific">Pseudoalteromonas tunicata D2</name>
    <dbReference type="NCBI Taxonomy" id="87626"/>
    <lineage>
        <taxon>Bacteria</taxon>
        <taxon>Pseudomonadati</taxon>
        <taxon>Pseudomonadota</taxon>
        <taxon>Gammaproteobacteria</taxon>
        <taxon>Alteromonadales</taxon>
        <taxon>Pseudoalteromonadaceae</taxon>
        <taxon>Pseudoalteromonas</taxon>
    </lineage>
</organism>
<accession>A4CCY8</accession>
<protein>
    <submittedName>
        <fullName evidence="1">Uncharacterized protein</fullName>
    </submittedName>
</protein>
<proteinExistence type="predicted"/>
<dbReference type="AlphaFoldDB" id="A4CCY8"/>
<comment type="caution">
    <text evidence="1">The sequence shown here is derived from an EMBL/GenBank/DDBJ whole genome shotgun (WGS) entry which is preliminary data.</text>
</comment>
<dbReference type="InterPro" id="IPR038488">
    <property type="entry name" value="Integrase_DNA-bd_sf"/>
</dbReference>
<dbReference type="STRING" id="87626.PTD2_15367"/>
<reference evidence="1 2" key="1">
    <citation type="submission" date="2006-02" db="EMBL/GenBank/DDBJ databases">
        <authorList>
            <person name="Moran M.A."/>
            <person name="Kjelleberg S."/>
            <person name="Egan S."/>
            <person name="Saunders N."/>
            <person name="Thomas T."/>
            <person name="Ferriera S."/>
            <person name="Johnson J."/>
            <person name="Kravitz S."/>
            <person name="Halpern A."/>
            <person name="Remington K."/>
            <person name="Beeson K."/>
            <person name="Tran B."/>
            <person name="Rogers Y.-H."/>
            <person name="Friedman R."/>
            <person name="Venter J.C."/>
        </authorList>
    </citation>
    <scope>NUCLEOTIDE SEQUENCE [LARGE SCALE GENOMIC DNA]</scope>
    <source>
        <strain evidence="1 2">D2</strain>
    </source>
</reference>
<dbReference type="Gene3D" id="3.30.160.390">
    <property type="entry name" value="Integrase, DNA-binding domain"/>
    <property type="match status" value="1"/>
</dbReference>
<name>A4CCY8_9GAMM</name>
<keyword evidence="2" id="KW-1185">Reference proteome</keyword>
<dbReference type="Proteomes" id="UP000006201">
    <property type="component" value="Unassembled WGS sequence"/>
</dbReference>
<dbReference type="HOGENOM" id="CLU_027562_45_10_6"/>
<dbReference type="EMBL" id="AAOH01000006">
    <property type="protein sequence ID" value="EAR27431.1"/>
    <property type="molecule type" value="Genomic_DNA"/>
</dbReference>
<sequence>MAKTVKPLNDKQIKQAKALEKEYSLSDGAGLQLVIRPLPNTFGC</sequence>
<evidence type="ECO:0000313" key="2">
    <source>
        <dbReference type="Proteomes" id="UP000006201"/>
    </source>
</evidence>